<name>A0A5J5EJG6_9PEZI</name>
<evidence type="ECO:0000313" key="2">
    <source>
        <dbReference type="Proteomes" id="UP000326924"/>
    </source>
</evidence>
<protein>
    <submittedName>
        <fullName evidence="1">Uncharacterized protein</fullName>
    </submittedName>
</protein>
<dbReference type="OrthoDB" id="4537670at2759"/>
<reference evidence="1 2" key="1">
    <citation type="submission" date="2019-09" db="EMBL/GenBank/DDBJ databases">
        <title>Draft genome of the ectomycorrhizal ascomycete Sphaerosporella brunnea.</title>
        <authorList>
            <consortium name="DOE Joint Genome Institute"/>
            <person name="Benucci G.M."/>
            <person name="Marozzi G."/>
            <person name="Antonielli L."/>
            <person name="Sanchez S."/>
            <person name="Marco P."/>
            <person name="Wang X."/>
            <person name="Falini L.B."/>
            <person name="Barry K."/>
            <person name="Haridas S."/>
            <person name="Lipzen A."/>
            <person name="Labutti K."/>
            <person name="Grigoriev I.V."/>
            <person name="Murat C."/>
            <person name="Martin F."/>
            <person name="Albertini E."/>
            <person name="Donnini D."/>
            <person name="Bonito G."/>
        </authorList>
    </citation>
    <scope>NUCLEOTIDE SEQUENCE [LARGE SCALE GENOMIC DNA]</scope>
    <source>
        <strain evidence="1 2">Sb_GMNB300</strain>
    </source>
</reference>
<dbReference type="EMBL" id="VXIS01000257">
    <property type="protein sequence ID" value="KAA8895560.1"/>
    <property type="molecule type" value="Genomic_DNA"/>
</dbReference>
<evidence type="ECO:0000313" key="1">
    <source>
        <dbReference type="EMBL" id="KAA8895560.1"/>
    </source>
</evidence>
<proteinExistence type="predicted"/>
<dbReference type="AlphaFoldDB" id="A0A5J5EJG6"/>
<sequence length="88" mass="10048">MAYFAGCYEVTVDEHFQYGQKNKEGECRFLVYHKKGRKPFQHRFIPTAIGSNAAEWRNKLAHNLGHGSLADQISSAVKKFVGDYLHGF</sequence>
<gene>
    <name evidence="1" type="ORF">FN846DRAFT_911624</name>
</gene>
<organism evidence="1 2">
    <name type="scientific">Sphaerosporella brunnea</name>
    <dbReference type="NCBI Taxonomy" id="1250544"/>
    <lineage>
        <taxon>Eukaryota</taxon>
        <taxon>Fungi</taxon>
        <taxon>Dikarya</taxon>
        <taxon>Ascomycota</taxon>
        <taxon>Pezizomycotina</taxon>
        <taxon>Pezizomycetes</taxon>
        <taxon>Pezizales</taxon>
        <taxon>Pyronemataceae</taxon>
        <taxon>Sphaerosporella</taxon>
    </lineage>
</organism>
<comment type="caution">
    <text evidence="1">The sequence shown here is derived from an EMBL/GenBank/DDBJ whole genome shotgun (WGS) entry which is preliminary data.</text>
</comment>
<dbReference type="Proteomes" id="UP000326924">
    <property type="component" value="Unassembled WGS sequence"/>
</dbReference>
<dbReference type="InParanoid" id="A0A5J5EJG6"/>
<keyword evidence="2" id="KW-1185">Reference proteome</keyword>
<accession>A0A5J5EJG6</accession>